<sequence>MAVPLALVPASDDPLRGAARLAAADFADEGAALHGRPAAMARAAARLEYLAHTLTQDARYGAVPGGTVMALGSGVREVRQVLGIAESAVPEQLVGILTAAAQAIEAGRVPVLPAAIFPAGQERTLQRLNEPGPLPDAALATGRLVEVIDSLDARSGWGTQPATTPTLR</sequence>
<dbReference type="RefSeq" id="WP_149812676.1">
    <property type="nucleotide sequence ID" value="NZ_VUKA01000006.1"/>
</dbReference>
<evidence type="ECO:0000313" key="2">
    <source>
        <dbReference type="Proteomes" id="UP000322110"/>
    </source>
</evidence>
<reference evidence="1 2" key="1">
    <citation type="journal article" date="2015" name="Int. J. Syst. Evol. Microbiol.">
        <title>Roseomonas oryzae sp. nov., isolated from paddy rhizosphere soil.</title>
        <authorList>
            <person name="Ramaprasad E.V."/>
            <person name="Sasikala Ch."/>
            <person name="Ramana Ch.V."/>
        </authorList>
    </citation>
    <scope>NUCLEOTIDE SEQUENCE [LARGE SCALE GENOMIC DNA]</scope>
    <source>
        <strain evidence="1 2">KCTC 42542</strain>
    </source>
</reference>
<name>A0A5B2TFI0_9PROT</name>
<accession>A0A5B2TFI0</accession>
<gene>
    <name evidence="1" type="ORF">F0Q34_13095</name>
</gene>
<organism evidence="1 2">
    <name type="scientific">Teichococcus oryzae</name>
    <dbReference type="NCBI Taxonomy" id="1608942"/>
    <lineage>
        <taxon>Bacteria</taxon>
        <taxon>Pseudomonadati</taxon>
        <taxon>Pseudomonadota</taxon>
        <taxon>Alphaproteobacteria</taxon>
        <taxon>Acetobacterales</taxon>
        <taxon>Roseomonadaceae</taxon>
        <taxon>Roseomonas</taxon>
    </lineage>
</organism>
<dbReference type="Proteomes" id="UP000322110">
    <property type="component" value="Unassembled WGS sequence"/>
</dbReference>
<dbReference type="AlphaFoldDB" id="A0A5B2TFI0"/>
<proteinExistence type="predicted"/>
<dbReference type="OrthoDB" id="7274050at2"/>
<comment type="caution">
    <text evidence="1">The sequence shown here is derived from an EMBL/GenBank/DDBJ whole genome shotgun (WGS) entry which is preliminary data.</text>
</comment>
<evidence type="ECO:0000313" key="1">
    <source>
        <dbReference type="EMBL" id="KAA2212648.1"/>
    </source>
</evidence>
<keyword evidence="2" id="KW-1185">Reference proteome</keyword>
<protein>
    <submittedName>
        <fullName evidence="1">Uncharacterized protein</fullName>
    </submittedName>
</protein>
<dbReference type="EMBL" id="VUKA01000006">
    <property type="protein sequence ID" value="KAA2212648.1"/>
    <property type="molecule type" value="Genomic_DNA"/>
</dbReference>